<keyword evidence="7" id="KW-1185">Reference proteome</keyword>
<dbReference type="CDD" id="cd12148">
    <property type="entry name" value="fungal_TF_MHR"/>
    <property type="match status" value="1"/>
</dbReference>
<evidence type="ECO:0000256" key="1">
    <source>
        <dbReference type="ARBA" id="ARBA00004123"/>
    </source>
</evidence>
<keyword evidence="3" id="KW-0238">DNA-binding</keyword>
<organism evidence="6 7">
    <name type="scientific">Salinomyces thailandicus</name>
    <dbReference type="NCBI Taxonomy" id="706561"/>
    <lineage>
        <taxon>Eukaryota</taxon>
        <taxon>Fungi</taxon>
        <taxon>Dikarya</taxon>
        <taxon>Ascomycota</taxon>
        <taxon>Pezizomycotina</taxon>
        <taxon>Dothideomycetes</taxon>
        <taxon>Dothideomycetidae</taxon>
        <taxon>Mycosphaerellales</taxon>
        <taxon>Teratosphaeriaceae</taxon>
        <taxon>Salinomyces</taxon>
    </lineage>
</organism>
<dbReference type="EMBL" id="NAJL01000045">
    <property type="protein sequence ID" value="TKA24329.1"/>
    <property type="molecule type" value="Genomic_DNA"/>
</dbReference>
<dbReference type="InterPro" id="IPR051089">
    <property type="entry name" value="prtT"/>
</dbReference>
<reference evidence="6 7" key="1">
    <citation type="submission" date="2017-03" db="EMBL/GenBank/DDBJ databases">
        <title>Genomes of endolithic fungi from Antarctica.</title>
        <authorList>
            <person name="Coleine C."/>
            <person name="Masonjones S."/>
            <person name="Stajich J.E."/>
        </authorList>
    </citation>
    <scope>NUCLEOTIDE SEQUENCE [LARGE SCALE GENOMIC DNA]</scope>
    <source>
        <strain evidence="6 7">CCFEE 6315</strain>
    </source>
</reference>
<proteinExistence type="predicted"/>
<evidence type="ECO:0000256" key="5">
    <source>
        <dbReference type="ARBA" id="ARBA00023242"/>
    </source>
</evidence>
<evidence type="ECO:0000256" key="3">
    <source>
        <dbReference type="ARBA" id="ARBA00023125"/>
    </source>
</evidence>
<dbReference type="GO" id="GO:0005634">
    <property type="term" value="C:nucleus"/>
    <property type="evidence" value="ECO:0007669"/>
    <property type="project" value="UniProtKB-SubCell"/>
</dbReference>
<accession>A0A4V5N3N5</accession>
<dbReference type="GO" id="GO:0000981">
    <property type="term" value="F:DNA-binding transcription factor activity, RNA polymerase II-specific"/>
    <property type="evidence" value="ECO:0007669"/>
    <property type="project" value="TreeGrafter"/>
</dbReference>
<protein>
    <recommendedName>
        <fullName evidence="8">Transcription factor domain-containing protein</fullName>
    </recommendedName>
</protein>
<dbReference type="Proteomes" id="UP000308549">
    <property type="component" value="Unassembled WGS sequence"/>
</dbReference>
<dbReference type="AlphaFoldDB" id="A0A4V5N3N5"/>
<dbReference type="PANTHER" id="PTHR31845:SF32">
    <property type="entry name" value="MISCELLANEOUS ZN(II)2CYS6 TRANSCRIPTION FACTOR (EUROFUNG)-RELATED"/>
    <property type="match status" value="1"/>
</dbReference>
<gene>
    <name evidence="6" type="ORF">B0A50_06799</name>
</gene>
<comment type="subcellular location">
    <subcellularLocation>
        <location evidence="1">Nucleus</location>
    </subcellularLocation>
</comment>
<keyword evidence="2" id="KW-0805">Transcription regulation</keyword>
<dbReference type="OrthoDB" id="1600564at2759"/>
<comment type="caution">
    <text evidence="6">The sequence shown here is derived from an EMBL/GenBank/DDBJ whole genome shotgun (WGS) entry which is preliminary data.</text>
</comment>
<name>A0A4V5N3N5_9PEZI</name>
<sequence>MVAQAEKSIDLLLGLVGFMGWYHTHSAAPNGSIRQSVAFLSQMAGSLIMDLKIAGQPHPHQLFHEYVHVASDRSYTNETRRAFLACWLITSILSTFLPRIDSIRWATHLDRCLRELEQEPEWEGDISLTQLVRIQLVKEKTSLAIWYESCMASVEGSQTPPSYYIQTQVSQLQTVSSQWPADLRDTSLFRLHYHATELALNELSTPESSTSTPDTTHNKHRYACLTAAKAWFDVFFSDPPAQYKAQSWPIVFQCVRALGTIYHLSTLEKLGWSGDIVRTEVDAVELLGRLIQYLEECVQSHGLRPDDMIVRHVQLYRHMRRTWITKMSGEVAVPQGGPQNGGSISIGLAGAAGYNAADDGVLGDLFDLNFFDNEWLVG</sequence>
<keyword evidence="5" id="KW-0539">Nucleus</keyword>
<evidence type="ECO:0000313" key="7">
    <source>
        <dbReference type="Proteomes" id="UP000308549"/>
    </source>
</evidence>
<evidence type="ECO:0000256" key="2">
    <source>
        <dbReference type="ARBA" id="ARBA00023015"/>
    </source>
</evidence>
<evidence type="ECO:0000256" key="4">
    <source>
        <dbReference type="ARBA" id="ARBA00023163"/>
    </source>
</evidence>
<dbReference type="PANTHER" id="PTHR31845">
    <property type="entry name" value="FINGER DOMAIN PROTEIN, PUTATIVE-RELATED"/>
    <property type="match status" value="1"/>
</dbReference>
<evidence type="ECO:0008006" key="8">
    <source>
        <dbReference type="Google" id="ProtNLM"/>
    </source>
</evidence>
<keyword evidence="4" id="KW-0804">Transcription</keyword>
<evidence type="ECO:0000313" key="6">
    <source>
        <dbReference type="EMBL" id="TKA24329.1"/>
    </source>
</evidence>
<dbReference type="GO" id="GO:0000976">
    <property type="term" value="F:transcription cis-regulatory region binding"/>
    <property type="evidence" value="ECO:0007669"/>
    <property type="project" value="TreeGrafter"/>
</dbReference>